<comment type="similarity">
    <text evidence="1">Belongs to the bacterial sugar transferase family.</text>
</comment>
<organism evidence="3">
    <name type="scientific">Bacteroides fragilis</name>
    <dbReference type="NCBI Taxonomy" id="817"/>
    <lineage>
        <taxon>Bacteria</taxon>
        <taxon>Pseudomonadati</taxon>
        <taxon>Bacteroidota</taxon>
        <taxon>Bacteroidia</taxon>
        <taxon>Bacteroidales</taxon>
        <taxon>Bacteroidaceae</taxon>
        <taxon>Bacteroides</taxon>
    </lineage>
</organism>
<proteinExistence type="inferred from homology"/>
<dbReference type="AlphaFoldDB" id="A0A642HJ60"/>
<sequence length="178" mass="20408">VLLGVIFLLYFTNKGSGVFFFQERPGKNGKIFKVIKFKTMTDELDQQGNLLPDEKRLTKVGKFIRSVSVDELPQLINVLMGDMSLIGPRPLLPQYLPLYNKQQARRHYVRPGITGWAQVNGRNGISWTKKFELDVWYVDHCSFLLDLKIVLLTIKKVFIREGISSNNSITMEPFTGNN</sequence>
<gene>
    <name evidence="3" type="ORF">F2Z98_22435</name>
</gene>
<evidence type="ECO:0000259" key="2">
    <source>
        <dbReference type="Pfam" id="PF02397"/>
    </source>
</evidence>
<dbReference type="Pfam" id="PF02397">
    <property type="entry name" value="Bac_transf"/>
    <property type="match status" value="1"/>
</dbReference>
<accession>A0A642HJ60</accession>
<dbReference type="PANTHER" id="PTHR30576">
    <property type="entry name" value="COLANIC BIOSYNTHESIS UDP-GLUCOSE LIPID CARRIER TRANSFERASE"/>
    <property type="match status" value="1"/>
</dbReference>
<comment type="caution">
    <text evidence="3">The sequence shown here is derived from an EMBL/GenBank/DDBJ whole genome shotgun (WGS) entry which is preliminary data.</text>
</comment>
<dbReference type="EMBL" id="VWCT01000081">
    <property type="protein sequence ID" value="KAA4957158.1"/>
    <property type="molecule type" value="Genomic_DNA"/>
</dbReference>
<feature type="non-terminal residue" evidence="3">
    <location>
        <position position="1"/>
    </location>
</feature>
<protein>
    <submittedName>
        <fullName evidence="3">Sugar transferase</fullName>
    </submittedName>
</protein>
<name>A0A642HJ60_BACFG</name>
<dbReference type="GO" id="GO:0016780">
    <property type="term" value="F:phosphotransferase activity, for other substituted phosphate groups"/>
    <property type="evidence" value="ECO:0007669"/>
    <property type="project" value="TreeGrafter"/>
</dbReference>
<dbReference type="PANTHER" id="PTHR30576:SF8">
    <property type="entry name" value="UNDECAPRENYL-PHOSPHATE GALACTOSE PHOSPHOTRANSFERASE"/>
    <property type="match status" value="1"/>
</dbReference>
<evidence type="ECO:0000256" key="1">
    <source>
        <dbReference type="ARBA" id="ARBA00006464"/>
    </source>
</evidence>
<keyword evidence="3" id="KW-0808">Transferase</keyword>
<reference evidence="3" key="1">
    <citation type="journal article" date="2019" name="Nat. Med.">
        <title>A library of human gut bacterial isolates paired with longitudinal multiomics data enables mechanistic microbiome research.</title>
        <authorList>
            <person name="Poyet M."/>
            <person name="Groussin M."/>
            <person name="Gibbons S.M."/>
            <person name="Avila-Pacheco J."/>
            <person name="Jiang X."/>
            <person name="Kearney S.M."/>
            <person name="Perrotta A.R."/>
            <person name="Berdy B."/>
            <person name="Zhao S."/>
            <person name="Lieberman T.D."/>
            <person name="Swanson P.K."/>
            <person name="Smith M."/>
            <person name="Roesemann S."/>
            <person name="Alexander J.E."/>
            <person name="Rich S.A."/>
            <person name="Livny J."/>
            <person name="Vlamakis H."/>
            <person name="Clish C."/>
            <person name="Bullock K."/>
            <person name="Deik A."/>
            <person name="Scott J."/>
            <person name="Pierce K.A."/>
            <person name="Xavier R.J."/>
            <person name="Alm E.J."/>
        </authorList>
    </citation>
    <scope>NUCLEOTIDE SEQUENCE</scope>
    <source>
        <strain evidence="3">BIOML-A56</strain>
    </source>
</reference>
<evidence type="ECO:0000313" key="3">
    <source>
        <dbReference type="EMBL" id="KAA4957158.1"/>
    </source>
</evidence>
<dbReference type="InterPro" id="IPR003362">
    <property type="entry name" value="Bact_transf"/>
</dbReference>
<feature type="domain" description="Bacterial sugar transferase" evidence="2">
    <location>
        <begin position="5"/>
        <end position="158"/>
    </location>
</feature>